<dbReference type="Proteomes" id="UP000694251">
    <property type="component" value="Chromosome 9"/>
</dbReference>
<dbReference type="OrthoDB" id="1023584at2759"/>
<reference evidence="2 3" key="1">
    <citation type="submission" date="2020-12" db="EMBL/GenBank/DDBJ databases">
        <title>Concerted genomic and epigenomic changes stabilize Arabidopsis allopolyploids.</title>
        <authorList>
            <person name="Chen Z."/>
        </authorList>
    </citation>
    <scope>NUCLEOTIDE SEQUENCE [LARGE SCALE GENOMIC DNA]</scope>
    <source>
        <strain evidence="2">As9502</strain>
        <tissue evidence="2">Leaf</tissue>
    </source>
</reference>
<evidence type="ECO:0000313" key="2">
    <source>
        <dbReference type="EMBL" id="KAG7571976.1"/>
    </source>
</evidence>
<accession>A0A8T2AIN2</accession>
<name>A0A8T2AIN2_ARASU</name>
<comment type="caution">
    <text evidence="2">The sequence shown here is derived from an EMBL/GenBank/DDBJ whole genome shotgun (WGS) entry which is preliminary data.</text>
</comment>
<feature type="compositionally biased region" description="Polar residues" evidence="1">
    <location>
        <begin position="211"/>
        <end position="224"/>
    </location>
</feature>
<feature type="region of interest" description="Disordered" evidence="1">
    <location>
        <begin position="206"/>
        <end position="248"/>
    </location>
</feature>
<keyword evidence="3" id="KW-1185">Reference proteome</keyword>
<evidence type="ECO:0000313" key="3">
    <source>
        <dbReference type="Proteomes" id="UP000694251"/>
    </source>
</evidence>
<organism evidence="2 3">
    <name type="scientific">Arabidopsis suecica</name>
    <name type="common">Swedish thale-cress</name>
    <name type="synonym">Cardaminopsis suecica</name>
    <dbReference type="NCBI Taxonomy" id="45249"/>
    <lineage>
        <taxon>Eukaryota</taxon>
        <taxon>Viridiplantae</taxon>
        <taxon>Streptophyta</taxon>
        <taxon>Embryophyta</taxon>
        <taxon>Tracheophyta</taxon>
        <taxon>Spermatophyta</taxon>
        <taxon>Magnoliopsida</taxon>
        <taxon>eudicotyledons</taxon>
        <taxon>Gunneridae</taxon>
        <taxon>Pentapetalae</taxon>
        <taxon>rosids</taxon>
        <taxon>malvids</taxon>
        <taxon>Brassicales</taxon>
        <taxon>Brassicaceae</taxon>
        <taxon>Camelineae</taxon>
        <taxon>Arabidopsis</taxon>
    </lineage>
</organism>
<dbReference type="AlphaFoldDB" id="A0A8T2AIN2"/>
<sequence>MVAEKRSFKKMSVLPTEKDFIDAIVSLKNLPRSSLVLKAKASPFKFDRIRKCYVEKVKYICVKRTFLAKLSKALGFCGEAGVSLSLSPATSWCGSFGDAAVAPSTWSSDFAVVSDLRILDGGRGVSASEGDGESLFLLSCHDLHSPDRMDRGIVSVREEGAVYGGLVLDLSLAFCLVGDSSTEEPVVGGGSVRETCCGFGCSSELPRRQEPNTPVKESTPSFMPQISESCIRRSSRSISASGRRQDPI</sequence>
<evidence type="ECO:0000256" key="1">
    <source>
        <dbReference type="SAM" id="MobiDB-lite"/>
    </source>
</evidence>
<dbReference type="EMBL" id="JAEFBJ010000009">
    <property type="protein sequence ID" value="KAG7571976.1"/>
    <property type="molecule type" value="Genomic_DNA"/>
</dbReference>
<gene>
    <name evidence="2" type="ORF">ISN44_As09g003720</name>
</gene>
<proteinExistence type="predicted"/>
<protein>
    <submittedName>
        <fullName evidence="2">Uncharacterized protein</fullName>
    </submittedName>
</protein>